<feature type="compositionally biased region" description="Polar residues" evidence="1">
    <location>
        <begin position="430"/>
        <end position="439"/>
    </location>
</feature>
<feature type="compositionally biased region" description="Acidic residues" evidence="1">
    <location>
        <begin position="322"/>
        <end position="337"/>
    </location>
</feature>
<feature type="compositionally biased region" description="Acidic residues" evidence="1">
    <location>
        <begin position="194"/>
        <end position="218"/>
    </location>
</feature>
<keyword evidence="3" id="KW-1185">Reference proteome</keyword>
<protein>
    <submittedName>
        <fullName evidence="2">Uncharacterized protein</fullName>
    </submittedName>
</protein>
<feature type="region of interest" description="Disordered" evidence="1">
    <location>
        <begin position="430"/>
        <end position="468"/>
    </location>
</feature>
<proteinExistence type="predicted"/>
<evidence type="ECO:0000313" key="2">
    <source>
        <dbReference type="EMBL" id="CAH2096718.1"/>
    </source>
</evidence>
<feature type="compositionally biased region" description="Basic and acidic residues" evidence="1">
    <location>
        <begin position="249"/>
        <end position="321"/>
    </location>
</feature>
<accession>A0AAU9UC91</accession>
<feature type="compositionally biased region" description="Basic residues" evidence="1">
    <location>
        <begin position="352"/>
        <end position="361"/>
    </location>
</feature>
<gene>
    <name evidence="2" type="ORF">EEDITHA_LOCUS12024</name>
</gene>
<sequence>MSQIVTRKGPVGEDKDKRQIDSPVKEMKKKIAANAEKEKQAAEKNAEKTAQNDKKTEKSTEKTAEKPAEKKDKLDKSIEKSAEKKDKAEKSTDKGPEKKDKSEKVTDKNAEKKDKADKIDKGGDKKESSDKKDTSTEKVTDKKASDKKDAPAEKASDSKEKNGKPEIPDEKTKKPDTKTKENGVNGEQNGDTVSSDEEIESDAEMFPELAYDDSDECFEPNTPEGVPSRSYTRRSQVKATRTPETPRPASEKNVDKDYVPDDSKLLKLKDDNLSTDRKLRSSDSPKPQDKKIEKVQESKKSESPKKDTLKPVQEEPSKPDEDKTEIEIEVEVAELESEESRRVKSDTNYSKSRVKVSPYRRSRLDRTDHSDVSLLANYTGNNTTMEMDITESFLTEDTPESPYLSGLRSIRARRSYRPLKEMTLRNISFNRSTRSTAGSTAAEHPSRPTGTVVGRKRRPEADESVESVEVGAEADSLLRGKRPRLLERLARPFRLVSTPLPARRNAEIVGINTDLPLTAPVAAADTFDPEAIKPIDDVTSVDTNIPNISNISNISNTPQPTIDKDSKRCIVM</sequence>
<feature type="compositionally biased region" description="Basic and acidic residues" evidence="1">
    <location>
        <begin position="35"/>
        <end position="181"/>
    </location>
</feature>
<name>A0AAU9UC91_EUPED</name>
<feature type="region of interest" description="Disordered" evidence="1">
    <location>
        <begin position="1"/>
        <end position="362"/>
    </location>
</feature>
<organism evidence="2 3">
    <name type="scientific">Euphydryas editha</name>
    <name type="common">Edith's checkerspot</name>
    <dbReference type="NCBI Taxonomy" id="104508"/>
    <lineage>
        <taxon>Eukaryota</taxon>
        <taxon>Metazoa</taxon>
        <taxon>Ecdysozoa</taxon>
        <taxon>Arthropoda</taxon>
        <taxon>Hexapoda</taxon>
        <taxon>Insecta</taxon>
        <taxon>Pterygota</taxon>
        <taxon>Neoptera</taxon>
        <taxon>Endopterygota</taxon>
        <taxon>Lepidoptera</taxon>
        <taxon>Glossata</taxon>
        <taxon>Ditrysia</taxon>
        <taxon>Papilionoidea</taxon>
        <taxon>Nymphalidae</taxon>
        <taxon>Nymphalinae</taxon>
        <taxon>Euphydryas</taxon>
    </lineage>
</organism>
<evidence type="ECO:0000313" key="3">
    <source>
        <dbReference type="Proteomes" id="UP001153954"/>
    </source>
</evidence>
<reference evidence="2" key="1">
    <citation type="submission" date="2022-03" db="EMBL/GenBank/DDBJ databases">
        <authorList>
            <person name="Tunstrom K."/>
        </authorList>
    </citation>
    <scope>NUCLEOTIDE SEQUENCE</scope>
</reference>
<feature type="compositionally biased region" description="Basic and acidic residues" evidence="1">
    <location>
        <begin position="10"/>
        <end position="26"/>
    </location>
</feature>
<comment type="caution">
    <text evidence="2">The sequence shown here is derived from an EMBL/GenBank/DDBJ whole genome shotgun (WGS) entry which is preliminary data.</text>
</comment>
<dbReference type="Proteomes" id="UP001153954">
    <property type="component" value="Unassembled WGS sequence"/>
</dbReference>
<evidence type="ECO:0000256" key="1">
    <source>
        <dbReference type="SAM" id="MobiDB-lite"/>
    </source>
</evidence>
<dbReference type="AlphaFoldDB" id="A0AAU9UC91"/>
<dbReference type="EMBL" id="CAKOGL010000017">
    <property type="protein sequence ID" value="CAH2096718.1"/>
    <property type="molecule type" value="Genomic_DNA"/>
</dbReference>